<dbReference type="SUPFAM" id="SSF46785">
    <property type="entry name" value="Winged helix' DNA-binding domain"/>
    <property type="match status" value="1"/>
</dbReference>
<dbReference type="EMBL" id="FNAV01000024">
    <property type="protein sequence ID" value="SDF49255.1"/>
    <property type="molecule type" value="Genomic_DNA"/>
</dbReference>
<dbReference type="PANTHER" id="PTHR43537:SF5">
    <property type="entry name" value="UXU OPERON TRANSCRIPTIONAL REGULATOR"/>
    <property type="match status" value="1"/>
</dbReference>
<dbReference type="InterPro" id="IPR000524">
    <property type="entry name" value="Tscrpt_reg_HTH_GntR"/>
</dbReference>
<dbReference type="InterPro" id="IPR011711">
    <property type="entry name" value="GntR_C"/>
</dbReference>
<evidence type="ECO:0000313" key="5">
    <source>
        <dbReference type="EMBL" id="SDF49255.1"/>
    </source>
</evidence>
<evidence type="ECO:0000313" key="6">
    <source>
        <dbReference type="Proteomes" id="UP000198994"/>
    </source>
</evidence>
<evidence type="ECO:0000256" key="1">
    <source>
        <dbReference type="ARBA" id="ARBA00023015"/>
    </source>
</evidence>
<dbReference type="GO" id="GO:0003677">
    <property type="term" value="F:DNA binding"/>
    <property type="evidence" value="ECO:0007669"/>
    <property type="project" value="UniProtKB-KW"/>
</dbReference>
<keyword evidence="6" id="KW-1185">Reference proteome</keyword>
<gene>
    <name evidence="5" type="ORF">SAMN04488105_12425</name>
</gene>
<dbReference type="InterPro" id="IPR036388">
    <property type="entry name" value="WH-like_DNA-bd_sf"/>
</dbReference>
<dbReference type="PRINTS" id="PR00035">
    <property type="entry name" value="HTHGNTR"/>
</dbReference>
<dbReference type="Gene3D" id="1.10.10.10">
    <property type="entry name" value="Winged helix-like DNA-binding domain superfamily/Winged helix DNA-binding domain"/>
    <property type="match status" value="1"/>
</dbReference>
<evidence type="ECO:0000256" key="2">
    <source>
        <dbReference type="ARBA" id="ARBA00023125"/>
    </source>
</evidence>
<dbReference type="GO" id="GO:0003700">
    <property type="term" value="F:DNA-binding transcription factor activity"/>
    <property type="evidence" value="ECO:0007669"/>
    <property type="project" value="InterPro"/>
</dbReference>
<dbReference type="OrthoDB" id="9028214at2"/>
<evidence type="ECO:0000259" key="4">
    <source>
        <dbReference type="PROSITE" id="PS50949"/>
    </source>
</evidence>
<dbReference type="Proteomes" id="UP000198994">
    <property type="component" value="Unassembled WGS sequence"/>
</dbReference>
<dbReference type="PROSITE" id="PS50949">
    <property type="entry name" value="HTH_GNTR"/>
    <property type="match status" value="1"/>
</dbReference>
<reference evidence="6" key="1">
    <citation type="submission" date="2016-10" db="EMBL/GenBank/DDBJ databases">
        <authorList>
            <person name="Varghese N."/>
            <person name="Submissions S."/>
        </authorList>
    </citation>
    <scope>NUCLEOTIDE SEQUENCE [LARGE SCALE GENOMIC DNA]</scope>
    <source>
        <strain evidence="6">DSM 10146</strain>
    </source>
</reference>
<feature type="domain" description="HTH gntR-type" evidence="4">
    <location>
        <begin position="36"/>
        <end position="106"/>
    </location>
</feature>
<proteinExistence type="predicted"/>
<keyword evidence="2 5" id="KW-0238">DNA-binding</keyword>
<evidence type="ECO:0000256" key="3">
    <source>
        <dbReference type="ARBA" id="ARBA00023163"/>
    </source>
</evidence>
<dbReference type="PANTHER" id="PTHR43537">
    <property type="entry name" value="TRANSCRIPTIONAL REGULATOR, GNTR FAMILY"/>
    <property type="match status" value="1"/>
</dbReference>
<accession>A0A1G7LIE8</accession>
<dbReference type="CDD" id="cd07377">
    <property type="entry name" value="WHTH_GntR"/>
    <property type="match status" value="1"/>
</dbReference>
<dbReference type="Pfam" id="PF07729">
    <property type="entry name" value="FCD"/>
    <property type="match status" value="1"/>
</dbReference>
<dbReference type="SUPFAM" id="SSF48008">
    <property type="entry name" value="GntR ligand-binding domain-like"/>
    <property type="match status" value="1"/>
</dbReference>
<dbReference type="STRING" id="282683.SAMN04488105_12425"/>
<keyword evidence="1" id="KW-0805">Transcription regulation</keyword>
<dbReference type="AlphaFoldDB" id="A0A1G7LIE8"/>
<dbReference type="SMART" id="SM00895">
    <property type="entry name" value="FCD"/>
    <property type="match status" value="1"/>
</dbReference>
<dbReference type="InterPro" id="IPR008920">
    <property type="entry name" value="TF_FadR/GntR_C"/>
</dbReference>
<protein>
    <submittedName>
        <fullName evidence="5">DNA-binding transcriptional regulator, FadR family</fullName>
    </submittedName>
</protein>
<dbReference type="Pfam" id="PF00392">
    <property type="entry name" value="GntR"/>
    <property type="match status" value="1"/>
</dbReference>
<dbReference type="SMART" id="SM00345">
    <property type="entry name" value="HTH_GNTR"/>
    <property type="match status" value="1"/>
</dbReference>
<sequence>MGESLSISFSNWTTYLQRTRRNGVDENISFKPVKTKRAFEEVCDQIRLAIQEGRLEAGDKLPAERQLAEALDVSRATVREAFRTLEIAGVLSLRKGVNGGAVVMQGDVRPITQTISDLLSLGGLSLSDYMEARVCLQREVIKLACARGEEADFQALETNIDETEKLTTAAQVEDRTALTIEFYHLLAAATKNQAMSILMAAVTEPLGYYIKQIGVDRSWNVAESRRRFVAHLRARNAPEAEKEMMSHMERLHGYMLQRTAAAADRRS</sequence>
<dbReference type="Gene3D" id="1.20.120.530">
    <property type="entry name" value="GntR ligand-binding domain-like"/>
    <property type="match status" value="1"/>
</dbReference>
<dbReference type="InterPro" id="IPR036390">
    <property type="entry name" value="WH_DNA-bd_sf"/>
</dbReference>
<keyword evidence="3" id="KW-0804">Transcription</keyword>
<name>A0A1G7LIE8_9RHOB</name>
<organism evidence="5 6">
    <name type="scientific">Salipiger thiooxidans</name>
    <dbReference type="NCBI Taxonomy" id="282683"/>
    <lineage>
        <taxon>Bacteria</taxon>
        <taxon>Pseudomonadati</taxon>
        <taxon>Pseudomonadota</taxon>
        <taxon>Alphaproteobacteria</taxon>
        <taxon>Rhodobacterales</taxon>
        <taxon>Roseobacteraceae</taxon>
        <taxon>Salipiger</taxon>
    </lineage>
</organism>